<evidence type="ECO:0000313" key="12">
    <source>
        <dbReference type="EMBL" id="UJG41102.1"/>
    </source>
</evidence>
<keyword evidence="2" id="KW-0285">Flavoprotein</keyword>
<dbReference type="InterPro" id="IPR017938">
    <property type="entry name" value="Riboflavin_synthase-like_b-brl"/>
</dbReference>
<protein>
    <submittedName>
        <fullName evidence="12">Cytochrome-c3 hydrogenase subunit gamma</fullName>
    </submittedName>
</protein>
<evidence type="ECO:0000256" key="4">
    <source>
        <dbReference type="ARBA" id="ARBA00022723"/>
    </source>
</evidence>
<keyword evidence="3 10" id="KW-0001">2Fe-2S</keyword>
<evidence type="ECO:0000259" key="11">
    <source>
        <dbReference type="PROSITE" id="PS51384"/>
    </source>
</evidence>
<keyword evidence="1" id="KW-0813">Transport</keyword>
<dbReference type="NCBIfam" id="NF006220">
    <property type="entry name" value="PRK08345.1"/>
    <property type="match status" value="1"/>
</dbReference>
<dbReference type="Pfam" id="PF00970">
    <property type="entry name" value="FAD_binding_6"/>
    <property type="match status" value="1"/>
</dbReference>
<dbReference type="InterPro" id="IPR019480">
    <property type="entry name" value="Dihydroorotate_DH_Fe-S-bd"/>
</dbReference>
<dbReference type="PANTHER" id="PTHR43513">
    <property type="entry name" value="DIHYDROOROTATE DEHYDROGENASE B (NAD(+)), ELECTRON TRANSFER SUBUNIT"/>
    <property type="match status" value="1"/>
</dbReference>
<evidence type="ECO:0000256" key="3">
    <source>
        <dbReference type="ARBA" id="ARBA00022714"/>
    </source>
</evidence>
<accession>A0A9Y1BLS3</accession>
<dbReference type="SUPFAM" id="SSF52343">
    <property type="entry name" value="Ferredoxin reductase-like, C-terminal NADP-linked domain"/>
    <property type="match status" value="1"/>
</dbReference>
<dbReference type="Pfam" id="PF00175">
    <property type="entry name" value="NAD_binding_1"/>
    <property type="match status" value="1"/>
</dbReference>
<name>A0A9Y1BLS3_9ARCH</name>
<keyword evidence="6" id="KW-0249">Electron transport</keyword>
<dbReference type="Gene3D" id="2.10.240.10">
    <property type="entry name" value="Dihydroorotate dehydrogenase, electron transfer subunit"/>
    <property type="match status" value="1"/>
</dbReference>
<proteinExistence type="predicted"/>
<sequence length="295" mass="33829">MTEESHRRYIPDGQDNLYDTHKCRVLRVYKQTEMDKVFLFRFVDQEVGKNWKFKPGQFVELSLPGIGEVPISICSSAMRIGFFQLCIRKAGRVTTKIHELKPGDIVGIRGPYGNGFPMEKFFGRNLLLVAAGLGMAPLRSVFLYAIDNRWRFGDITIINSAKYERELLFARELEAMRDIAEAENIQIIQTVTREDSPNRLKGRASEHLDKVMIDPKNSTVALCGPPRMYKSMFEKLVEMNYDPRRIFVTLERRMKCGIGKCGHCNLGNSTSWKYACIDGPVFDYYDIISTPGMLE</sequence>
<dbReference type="InterPro" id="IPR050353">
    <property type="entry name" value="PyrK_electron_transfer"/>
</dbReference>
<feature type="binding site" evidence="10">
    <location>
        <position position="276"/>
    </location>
    <ligand>
        <name>[2Fe-2S] cluster</name>
        <dbReference type="ChEBI" id="CHEBI:190135"/>
    </ligand>
</feature>
<dbReference type="GO" id="GO:0050660">
    <property type="term" value="F:flavin adenine dinucleotide binding"/>
    <property type="evidence" value="ECO:0007669"/>
    <property type="project" value="InterPro"/>
</dbReference>
<dbReference type="SUPFAM" id="SSF63380">
    <property type="entry name" value="Riboflavin synthase domain-like"/>
    <property type="match status" value="1"/>
</dbReference>
<keyword evidence="7 10" id="KW-0408">Iron</keyword>
<dbReference type="InterPro" id="IPR008333">
    <property type="entry name" value="Cbr1-like_FAD-bd_dom"/>
</dbReference>
<evidence type="ECO:0000256" key="6">
    <source>
        <dbReference type="ARBA" id="ARBA00022982"/>
    </source>
</evidence>
<dbReference type="CDD" id="cd06221">
    <property type="entry name" value="sulfite_reductase_like"/>
    <property type="match status" value="1"/>
</dbReference>
<dbReference type="PIRSF" id="PIRSF006816">
    <property type="entry name" value="Cyc3_hyd_g"/>
    <property type="match status" value="1"/>
</dbReference>
<dbReference type="InterPro" id="IPR017927">
    <property type="entry name" value="FAD-bd_FR_type"/>
</dbReference>
<feature type="binding site" evidence="10">
    <location>
        <position position="264"/>
    </location>
    <ligand>
        <name>[2Fe-2S] cluster</name>
        <dbReference type="ChEBI" id="CHEBI:190135"/>
    </ligand>
</feature>
<evidence type="ECO:0000256" key="10">
    <source>
        <dbReference type="PIRSR" id="PIRSR006816-2"/>
    </source>
</evidence>
<dbReference type="InterPro" id="IPR037117">
    <property type="entry name" value="Dihydroorotate_DH_ele_sf"/>
</dbReference>
<dbReference type="AlphaFoldDB" id="A0A9Y1BLS3"/>
<dbReference type="Pfam" id="PF10418">
    <property type="entry name" value="DHODB_Fe-S_bind"/>
    <property type="match status" value="1"/>
</dbReference>
<dbReference type="InterPro" id="IPR039261">
    <property type="entry name" value="FNR_nucleotide-bd"/>
</dbReference>
<dbReference type="Gene3D" id="2.40.30.10">
    <property type="entry name" value="Translation factors"/>
    <property type="match status" value="1"/>
</dbReference>
<dbReference type="EMBL" id="CP084166">
    <property type="protein sequence ID" value="UJG41102.1"/>
    <property type="molecule type" value="Genomic_DNA"/>
</dbReference>
<keyword evidence="4 10" id="KW-0479">Metal-binding</keyword>
<reference evidence="12" key="1">
    <citation type="journal article" date="2022" name="Nat. Microbiol.">
        <title>Unique mobile elements and scalable gene flow at the prokaryote-eukaryote boundary revealed by circularized Asgard archaea genomes.</title>
        <authorList>
            <person name="Wu F."/>
            <person name="Speth D.R."/>
            <person name="Philosof A."/>
            <person name="Cremiere A."/>
            <person name="Narayanan A."/>
            <person name="Barco R.A."/>
            <person name="Connon S.A."/>
            <person name="Amend J.P."/>
            <person name="Antoshechkin I.A."/>
            <person name="Orphan V.J."/>
        </authorList>
    </citation>
    <scope>NUCLEOTIDE SEQUENCE</scope>
    <source>
        <strain evidence="12">PM71</strain>
    </source>
</reference>
<dbReference type="PROSITE" id="PS51384">
    <property type="entry name" value="FAD_FR"/>
    <property type="match status" value="1"/>
</dbReference>
<evidence type="ECO:0000256" key="5">
    <source>
        <dbReference type="ARBA" id="ARBA00022827"/>
    </source>
</evidence>
<dbReference type="Proteomes" id="UP001201020">
    <property type="component" value="Chromosome"/>
</dbReference>
<dbReference type="InterPro" id="IPR012165">
    <property type="entry name" value="Cyt_c3_hydrogenase_gsu"/>
</dbReference>
<keyword evidence="8 10" id="KW-0411">Iron-sulfur</keyword>
<dbReference type="PRINTS" id="PR00410">
    <property type="entry name" value="PHEHYDRXLASE"/>
</dbReference>
<evidence type="ECO:0000256" key="2">
    <source>
        <dbReference type="ARBA" id="ARBA00022630"/>
    </source>
</evidence>
<feature type="domain" description="FAD-binding FR-type" evidence="11">
    <location>
        <begin position="18"/>
        <end position="118"/>
    </location>
</feature>
<keyword evidence="5" id="KW-0274">FAD</keyword>
<dbReference type="PANTHER" id="PTHR43513:SF1">
    <property type="entry name" value="ANAEROBIC SULFITE REDUCTASE SUBUNIT B"/>
    <property type="match status" value="1"/>
</dbReference>
<evidence type="ECO:0000256" key="9">
    <source>
        <dbReference type="ARBA" id="ARBA00034078"/>
    </source>
</evidence>
<dbReference type="InterPro" id="IPR001433">
    <property type="entry name" value="OxRdtase_FAD/NAD-bd"/>
</dbReference>
<dbReference type="GO" id="GO:0016491">
    <property type="term" value="F:oxidoreductase activity"/>
    <property type="evidence" value="ECO:0007669"/>
    <property type="project" value="InterPro"/>
</dbReference>
<dbReference type="GO" id="GO:0006221">
    <property type="term" value="P:pyrimidine nucleotide biosynthetic process"/>
    <property type="evidence" value="ECO:0007669"/>
    <property type="project" value="InterPro"/>
</dbReference>
<gene>
    <name evidence="12" type="ORF">K9W45_01250</name>
</gene>
<evidence type="ECO:0000256" key="7">
    <source>
        <dbReference type="ARBA" id="ARBA00023004"/>
    </source>
</evidence>
<feature type="binding site" evidence="10">
    <location>
        <position position="256"/>
    </location>
    <ligand>
        <name>[2Fe-2S] cluster</name>
        <dbReference type="ChEBI" id="CHEBI:190135"/>
    </ligand>
</feature>
<comment type="cofactor">
    <cofactor evidence="10">
        <name>[2Fe-2S] cluster</name>
        <dbReference type="ChEBI" id="CHEBI:190135"/>
    </cofactor>
    <text evidence="10">Binds 1 [2Fe-2S] cluster per subunit.</text>
</comment>
<dbReference type="Gene3D" id="3.40.50.80">
    <property type="entry name" value="Nucleotide-binding domain of ferredoxin-NADP reductase (FNR) module"/>
    <property type="match status" value="1"/>
</dbReference>
<comment type="cofactor">
    <cofactor evidence="9">
        <name>[2Fe-2S] cluster</name>
        <dbReference type="ChEBI" id="CHEBI:190135"/>
    </cofactor>
</comment>
<feature type="binding site" evidence="10">
    <location>
        <position position="261"/>
    </location>
    <ligand>
        <name>[2Fe-2S] cluster</name>
        <dbReference type="ChEBI" id="CHEBI:190135"/>
    </ligand>
</feature>
<evidence type="ECO:0000256" key="8">
    <source>
        <dbReference type="ARBA" id="ARBA00023014"/>
    </source>
</evidence>
<organism evidence="12">
    <name type="scientific">Candidatus Heimdallarchaeum aukensis</name>
    <dbReference type="NCBI Taxonomy" id="2876573"/>
    <lineage>
        <taxon>Archaea</taxon>
        <taxon>Promethearchaeati</taxon>
        <taxon>Candidatus Heimdallarchaeota</taxon>
        <taxon>Candidatus Heimdallarchaeia (ex Rinke et al. 2021) (nom. nud.)</taxon>
        <taxon>Candidatus Heimdallarchaeales</taxon>
        <taxon>Candidatus Heimdallarchaeaceae</taxon>
        <taxon>Candidatus Heimdallarchaeum</taxon>
    </lineage>
</organism>
<evidence type="ECO:0000256" key="1">
    <source>
        <dbReference type="ARBA" id="ARBA00022448"/>
    </source>
</evidence>
<dbReference type="GO" id="GO:0046872">
    <property type="term" value="F:metal ion binding"/>
    <property type="evidence" value="ECO:0007669"/>
    <property type="project" value="UniProtKB-KW"/>
</dbReference>
<dbReference type="GO" id="GO:0051537">
    <property type="term" value="F:2 iron, 2 sulfur cluster binding"/>
    <property type="evidence" value="ECO:0007669"/>
    <property type="project" value="UniProtKB-KW"/>
</dbReference>